<organism evidence="2 3">
    <name type="scientific">Candidatus Lloydbacteria bacterium RIFCSPLOWO2_01_FULL_50_20</name>
    <dbReference type="NCBI Taxonomy" id="1798665"/>
    <lineage>
        <taxon>Bacteria</taxon>
        <taxon>Candidatus Lloydiibacteriota</taxon>
    </lineage>
</organism>
<feature type="transmembrane region" description="Helical" evidence="1">
    <location>
        <begin position="53"/>
        <end position="75"/>
    </location>
</feature>
<keyword evidence="1" id="KW-0812">Transmembrane</keyword>
<feature type="transmembrane region" description="Helical" evidence="1">
    <location>
        <begin position="17"/>
        <end position="41"/>
    </location>
</feature>
<protein>
    <submittedName>
        <fullName evidence="2">Uncharacterized protein</fullName>
    </submittedName>
</protein>
<keyword evidence="1" id="KW-0472">Membrane</keyword>
<reference evidence="2 3" key="1">
    <citation type="journal article" date="2016" name="Nat. Commun.">
        <title>Thousands of microbial genomes shed light on interconnected biogeochemical processes in an aquifer system.</title>
        <authorList>
            <person name="Anantharaman K."/>
            <person name="Brown C.T."/>
            <person name="Hug L.A."/>
            <person name="Sharon I."/>
            <person name="Castelle C.J."/>
            <person name="Probst A.J."/>
            <person name="Thomas B.C."/>
            <person name="Singh A."/>
            <person name="Wilkins M.J."/>
            <person name="Karaoz U."/>
            <person name="Brodie E.L."/>
            <person name="Williams K.H."/>
            <person name="Hubbard S.S."/>
            <person name="Banfield J.F."/>
        </authorList>
    </citation>
    <scope>NUCLEOTIDE SEQUENCE [LARGE SCALE GENOMIC DNA]</scope>
</reference>
<evidence type="ECO:0000313" key="3">
    <source>
        <dbReference type="Proteomes" id="UP000178534"/>
    </source>
</evidence>
<proteinExistence type="predicted"/>
<sequence>MDAIVAFFLNSGEYRNWGWNVATIGACGANLTTLVQLWGVCGQNQRVWKSEKAEVPLGLFAYFHAYFWAFTIYGIKMDSLTVLFNATQVIPFFLILLGVYVKRGFTLKEWGMVMGTLIMVPIMYSVGVEGSKVFLFVLLLGVLPFLVRQPIEIFRKKRTGDIDVRFPYTFLAASVFWFVYGIKLHDWAITLAQPPLFAVFLMTILLYHKYRPMPTTNNA</sequence>
<evidence type="ECO:0000313" key="2">
    <source>
        <dbReference type="EMBL" id="OGZ12390.1"/>
    </source>
</evidence>
<feature type="transmembrane region" description="Helical" evidence="1">
    <location>
        <begin position="81"/>
        <end position="101"/>
    </location>
</feature>
<evidence type="ECO:0000256" key="1">
    <source>
        <dbReference type="SAM" id="Phobius"/>
    </source>
</evidence>
<comment type="caution">
    <text evidence="2">The sequence shown here is derived from an EMBL/GenBank/DDBJ whole genome shotgun (WGS) entry which is preliminary data.</text>
</comment>
<dbReference type="AlphaFoldDB" id="A0A1G2DHP5"/>
<dbReference type="EMBL" id="MHLP01000023">
    <property type="protein sequence ID" value="OGZ12390.1"/>
    <property type="molecule type" value="Genomic_DNA"/>
</dbReference>
<feature type="transmembrane region" description="Helical" evidence="1">
    <location>
        <begin position="163"/>
        <end position="182"/>
    </location>
</feature>
<feature type="transmembrane region" description="Helical" evidence="1">
    <location>
        <begin position="188"/>
        <end position="207"/>
    </location>
</feature>
<accession>A0A1G2DHP5</accession>
<gene>
    <name evidence="2" type="ORF">A2942_02760</name>
</gene>
<keyword evidence="1" id="KW-1133">Transmembrane helix</keyword>
<dbReference type="Gene3D" id="1.20.1280.290">
    <property type="match status" value="1"/>
</dbReference>
<dbReference type="Proteomes" id="UP000178534">
    <property type="component" value="Unassembled WGS sequence"/>
</dbReference>
<name>A0A1G2DHP5_9BACT</name>